<reference evidence="12 13" key="1">
    <citation type="submission" date="2021-12" db="EMBL/GenBank/DDBJ databases">
        <title>High titer production of polyol ester of fatty acids by Rhodotorula paludigena BS15 towards product separation-free biomass refinery.</title>
        <authorList>
            <person name="Mano J."/>
            <person name="Ono H."/>
            <person name="Tanaka T."/>
            <person name="Naito K."/>
            <person name="Sushida H."/>
            <person name="Ike M."/>
            <person name="Tokuyasu K."/>
            <person name="Kitaoka M."/>
        </authorList>
    </citation>
    <scope>NUCLEOTIDE SEQUENCE [LARGE SCALE GENOMIC DNA]</scope>
    <source>
        <strain evidence="12 13">BS15</strain>
    </source>
</reference>
<evidence type="ECO:0000256" key="10">
    <source>
        <dbReference type="SAM" id="MobiDB-lite"/>
    </source>
</evidence>
<dbReference type="Gene3D" id="3.30.460.10">
    <property type="entry name" value="Beta Polymerase, domain 2"/>
    <property type="match status" value="1"/>
</dbReference>
<evidence type="ECO:0000259" key="11">
    <source>
        <dbReference type="SMART" id="SM00483"/>
    </source>
</evidence>
<dbReference type="InterPro" id="IPR019843">
    <property type="entry name" value="DNA_pol-X_BS"/>
</dbReference>
<comment type="function">
    <text evidence="9">DNA polymerase that functions in several pathways of DNA repair. Involved in base excision repair (BER) responsible for repair of lesions that give rise to abasic (AP) sites in DNA. Also contributes to DNA double-strand break repair by non-homologous end joining and homologous recombination. Has both template-dependent and template-independent (terminal transferase) DNA polymerase activities. Has also a 5'-deoxyribose-5-phosphate lyase (dRP lyase) activity.</text>
</comment>
<evidence type="ECO:0000313" key="12">
    <source>
        <dbReference type="EMBL" id="GJN90389.1"/>
    </source>
</evidence>
<feature type="active site" description="Nucleophile; Schiff-base intermediate with DNA; for 5'-dRP lyase activity" evidence="8">
    <location>
        <position position="132"/>
    </location>
</feature>
<dbReference type="Pfam" id="PF14716">
    <property type="entry name" value="HHH_8"/>
    <property type="match status" value="1"/>
</dbReference>
<dbReference type="Proteomes" id="UP001342314">
    <property type="component" value="Unassembled WGS sequence"/>
</dbReference>
<dbReference type="InterPro" id="IPR028207">
    <property type="entry name" value="DNA_pol_B_palm_palm"/>
</dbReference>
<evidence type="ECO:0000313" key="13">
    <source>
        <dbReference type="Proteomes" id="UP001342314"/>
    </source>
</evidence>
<evidence type="ECO:0000256" key="1">
    <source>
        <dbReference type="ARBA" id="ARBA00008323"/>
    </source>
</evidence>
<keyword evidence="4 9" id="KW-0227">DNA damage</keyword>
<keyword evidence="9" id="KW-0539">Nucleus</keyword>
<evidence type="ECO:0000256" key="8">
    <source>
        <dbReference type="PIRSR" id="PIRSR622312-50"/>
    </source>
</evidence>
<feature type="compositionally biased region" description="Basic and acidic residues" evidence="10">
    <location>
        <begin position="1"/>
        <end position="10"/>
    </location>
</feature>
<gene>
    <name evidence="12" type="ORF">Rhopal_003400-T1</name>
</gene>
<dbReference type="AlphaFoldDB" id="A0AAV5GKE8"/>
<evidence type="ECO:0000256" key="3">
    <source>
        <dbReference type="ARBA" id="ARBA00022695"/>
    </source>
</evidence>
<keyword evidence="5 9" id="KW-0239">DNA-directed DNA polymerase</keyword>
<dbReference type="PANTHER" id="PTHR11276:SF40">
    <property type="entry name" value="BRCT DOMAIN-CONTAINING PROTEIN"/>
    <property type="match status" value="1"/>
</dbReference>
<keyword evidence="6 9" id="KW-0234">DNA repair</keyword>
<organism evidence="12 13">
    <name type="scientific">Rhodotorula paludigena</name>
    <dbReference type="NCBI Taxonomy" id="86838"/>
    <lineage>
        <taxon>Eukaryota</taxon>
        <taxon>Fungi</taxon>
        <taxon>Dikarya</taxon>
        <taxon>Basidiomycota</taxon>
        <taxon>Pucciniomycotina</taxon>
        <taxon>Microbotryomycetes</taxon>
        <taxon>Sporidiobolales</taxon>
        <taxon>Sporidiobolaceae</taxon>
        <taxon>Rhodotorula</taxon>
    </lineage>
</organism>
<evidence type="ECO:0000256" key="2">
    <source>
        <dbReference type="ARBA" id="ARBA00022679"/>
    </source>
</evidence>
<evidence type="ECO:0000256" key="5">
    <source>
        <dbReference type="ARBA" id="ARBA00022932"/>
    </source>
</evidence>
<dbReference type="InterPro" id="IPR037160">
    <property type="entry name" value="DNA_Pol_thumb_sf"/>
</dbReference>
<dbReference type="PRINTS" id="PR00870">
    <property type="entry name" value="DNAPOLXBETA"/>
</dbReference>
<dbReference type="Pfam" id="PF14791">
    <property type="entry name" value="DNA_pol_B_thumb"/>
    <property type="match status" value="1"/>
</dbReference>
<dbReference type="Gene3D" id="1.10.150.20">
    <property type="entry name" value="5' to 3' exonuclease, C-terminal subdomain"/>
    <property type="match status" value="1"/>
</dbReference>
<keyword evidence="13" id="KW-1185">Reference proteome</keyword>
<dbReference type="PRINTS" id="PR00869">
    <property type="entry name" value="DNAPOLX"/>
</dbReference>
<comment type="similarity">
    <text evidence="1 9">Belongs to the DNA polymerase type-X family.</text>
</comment>
<dbReference type="InterPro" id="IPR002008">
    <property type="entry name" value="DNA_pol_X_beta-like"/>
</dbReference>
<keyword evidence="2 9" id="KW-0808">Transferase</keyword>
<accession>A0AAV5GKE8</accession>
<dbReference type="GO" id="GO:0005634">
    <property type="term" value="C:nucleus"/>
    <property type="evidence" value="ECO:0007669"/>
    <property type="project" value="UniProtKB-SubCell"/>
</dbReference>
<dbReference type="Pfam" id="PF14792">
    <property type="entry name" value="DNA_pol_B_palm"/>
    <property type="match status" value="1"/>
</dbReference>
<sequence>MPVAMKDDRPGQPSTQSELAMRTQDTEATEQEPTVASLACHRKSPRPCINQTLVDELAVIRQWRFLQFGSASFAETLLVDGKTDKFLHLPHDETNSIGYATAVSVIIGTPFLIETAEQAKKLPKIGDKIVVKIAEFLEKGYIQESRDILKMEKFRVLSLLSSVHGIGWKAANDLYNEGARTLDDLRELLPHRPSTLSYIKYLGDLSEKIPREEVESIVKWIKHQLDKIQPGARLEACGGYRRGKTHSNDVDIIITWPHQDGLVPNDGVLYHTMAGSERTVKDNRPAERLDALDKALVIFRLPAEANKRSKDKFRRVDLIVTRWPDFGCAVVGPLCSPLRSNRNMKFDSGGIRERDTDRPIEALTEQDVFRVLQLPYIDPKLRNADP</sequence>
<dbReference type="GO" id="GO:0003677">
    <property type="term" value="F:DNA binding"/>
    <property type="evidence" value="ECO:0007669"/>
    <property type="project" value="UniProtKB-UniRule"/>
</dbReference>
<keyword evidence="3 9" id="KW-0548">Nucleotidyltransferase</keyword>
<dbReference type="InterPro" id="IPR022312">
    <property type="entry name" value="DNA_pol_X"/>
</dbReference>
<feature type="domain" description="DNA-directed DNA polymerase X" evidence="11">
    <location>
        <begin position="73"/>
        <end position="383"/>
    </location>
</feature>
<comment type="subcellular location">
    <subcellularLocation>
        <location evidence="9">Nucleus</location>
    </subcellularLocation>
</comment>
<dbReference type="Pfam" id="PF10391">
    <property type="entry name" value="DNA_pol_lambd_f"/>
    <property type="match status" value="1"/>
</dbReference>
<comment type="catalytic activity">
    <reaction evidence="7 9">
        <text>DNA(n) + a 2'-deoxyribonucleoside 5'-triphosphate = DNA(n+1) + diphosphate</text>
        <dbReference type="Rhea" id="RHEA:22508"/>
        <dbReference type="Rhea" id="RHEA-COMP:17339"/>
        <dbReference type="Rhea" id="RHEA-COMP:17340"/>
        <dbReference type="ChEBI" id="CHEBI:33019"/>
        <dbReference type="ChEBI" id="CHEBI:61560"/>
        <dbReference type="ChEBI" id="CHEBI:173112"/>
        <dbReference type="EC" id="2.7.7.7"/>
    </reaction>
</comment>
<proteinExistence type="inferred from homology"/>
<dbReference type="SUPFAM" id="SSF81585">
    <property type="entry name" value="PsbU/PolX domain-like"/>
    <property type="match status" value="1"/>
</dbReference>
<evidence type="ECO:0000256" key="7">
    <source>
        <dbReference type="ARBA" id="ARBA00049244"/>
    </source>
</evidence>
<dbReference type="InterPro" id="IPR018944">
    <property type="entry name" value="DNA_pol_lambd_fingers_domain"/>
</dbReference>
<dbReference type="EMBL" id="BQKY01000006">
    <property type="protein sequence ID" value="GJN90389.1"/>
    <property type="molecule type" value="Genomic_DNA"/>
</dbReference>
<dbReference type="Gene3D" id="1.10.150.110">
    <property type="entry name" value="DNA polymerase beta, N-terminal domain-like"/>
    <property type="match status" value="1"/>
</dbReference>
<evidence type="ECO:0000256" key="9">
    <source>
        <dbReference type="RuleBase" id="RU366014"/>
    </source>
</evidence>
<name>A0AAV5GKE8_9BASI</name>
<dbReference type="InterPro" id="IPR029398">
    <property type="entry name" value="PolB_thumb"/>
</dbReference>
<dbReference type="SMART" id="SM00483">
    <property type="entry name" value="POLXc"/>
    <property type="match status" value="1"/>
</dbReference>
<protein>
    <recommendedName>
        <fullName evidence="9">DNA polymerase</fullName>
        <ecNumber evidence="9">2.7.7.7</ecNumber>
    </recommendedName>
</protein>
<feature type="region of interest" description="Disordered" evidence="10">
    <location>
        <begin position="1"/>
        <end position="33"/>
    </location>
</feature>
<dbReference type="PANTHER" id="PTHR11276">
    <property type="entry name" value="DNA POLYMERASE TYPE-X FAMILY MEMBER"/>
    <property type="match status" value="1"/>
</dbReference>
<dbReference type="PROSITE" id="PS00522">
    <property type="entry name" value="DNA_POLYMERASE_X"/>
    <property type="match status" value="1"/>
</dbReference>
<dbReference type="InterPro" id="IPR043519">
    <property type="entry name" value="NT_sf"/>
</dbReference>
<dbReference type="Gene3D" id="3.30.210.10">
    <property type="entry name" value="DNA polymerase, thumb domain"/>
    <property type="match status" value="1"/>
</dbReference>
<dbReference type="GO" id="GO:0006303">
    <property type="term" value="P:double-strand break repair via nonhomologous end joining"/>
    <property type="evidence" value="ECO:0007669"/>
    <property type="project" value="TreeGrafter"/>
</dbReference>
<dbReference type="InterPro" id="IPR010996">
    <property type="entry name" value="HHH_MUS81"/>
</dbReference>
<evidence type="ECO:0000256" key="4">
    <source>
        <dbReference type="ARBA" id="ARBA00022763"/>
    </source>
</evidence>
<dbReference type="InterPro" id="IPR002054">
    <property type="entry name" value="DNA-dir_DNA_pol_X"/>
</dbReference>
<dbReference type="SUPFAM" id="SSF47802">
    <property type="entry name" value="DNA polymerase beta, N-terminal domain-like"/>
    <property type="match status" value="1"/>
</dbReference>
<dbReference type="InterPro" id="IPR027421">
    <property type="entry name" value="DNA_pol_lamdba_lyase_dom_sf"/>
</dbReference>
<dbReference type="GO" id="GO:0046872">
    <property type="term" value="F:metal ion binding"/>
    <property type="evidence" value="ECO:0007669"/>
    <property type="project" value="UniProtKB-UniRule"/>
</dbReference>
<dbReference type="SUPFAM" id="SSF81301">
    <property type="entry name" value="Nucleotidyltransferase"/>
    <property type="match status" value="1"/>
</dbReference>
<evidence type="ECO:0000256" key="6">
    <source>
        <dbReference type="ARBA" id="ARBA00023204"/>
    </source>
</evidence>
<dbReference type="EC" id="2.7.7.7" evidence="9"/>
<dbReference type="GO" id="GO:0003887">
    <property type="term" value="F:DNA-directed DNA polymerase activity"/>
    <property type="evidence" value="ECO:0007669"/>
    <property type="project" value="UniProtKB-UniRule"/>
</dbReference>
<comment type="caution">
    <text evidence="12">The sequence shown here is derived from an EMBL/GenBank/DDBJ whole genome shotgun (WGS) entry which is preliminary data.</text>
</comment>